<evidence type="ECO:0000259" key="1">
    <source>
        <dbReference type="Pfam" id="PF07811"/>
    </source>
</evidence>
<comment type="caution">
    <text evidence="2">The sequence shown here is derived from an EMBL/GenBank/DDBJ whole genome shotgun (WGS) entry which is preliminary data.</text>
</comment>
<evidence type="ECO:0000313" key="2">
    <source>
        <dbReference type="EMBL" id="RXZ85571.1"/>
    </source>
</evidence>
<dbReference type="Proteomes" id="UP000292686">
    <property type="component" value="Unassembled WGS sequence"/>
</dbReference>
<dbReference type="EMBL" id="SDPM01000009">
    <property type="protein sequence ID" value="RXZ85571.1"/>
    <property type="molecule type" value="Genomic_DNA"/>
</dbReference>
<protein>
    <submittedName>
        <fullName evidence="2">Pilus assembly protein</fullName>
    </submittedName>
</protein>
<sequence length="130" mass="13263">MTSRLLTEDRGSAIAEFSLVSVLLTALVLGVVQLALALHVRNTTLDAAAEGARYAALADTGLDAGIERTKDLIATAVGPAYTTDVSAAYVEFAGVPAVGVRVVTSIPLVGLLGVERGLDVSGHAALESMD</sequence>
<proteinExistence type="predicted"/>
<gene>
    <name evidence="2" type="ORF">ESP50_14690</name>
</gene>
<organism evidence="2 3">
    <name type="scientific">Agromyces atrinae</name>
    <dbReference type="NCBI Taxonomy" id="592376"/>
    <lineage>
        <taxon>Bacteria</taxon>
        <taxon>Bacillati</taxon>
        <taxon>Actinomycetota</taxon>
        <taxon>Actinomycetes</taxon>
        <taxon>Micrococcales</taxon>
        <taxon>Microbacteriaceae</taxon>
        <taxon>Agromyces</taxon>
    </lineage>
</organism>
<evidence type="ECO:0000313" key="3">
    <source>
        <dbReference type="Proteomes" id="UP000292686"/>
    </source>
</evidence>
<dbReference type="OrthoDB" id="3826566at2"/>
<accession>A0A4Q2M6Q5</accession>
<dbReference type="InterPro" id="IPR012495">
    <property type="entry name" value="TadE-like_dom"/>
</dbReference>
<dbReference type="Pfam" id="PF07811">
    <property type="entry name" value="TadE"/>
    <property type="match status" value="1"/>
</dbReference>
<reference evidence="2 3" key="1">
    <citation type="submission" date="2019-01" db="EMBL/GenBank/DDBJ databases">
        <title>Agromyces.</title>
        <authorList>
            <person name="Li J."/>
        </authorList>
    </citation>
    <scope>NUCLEOTIDE SEQUENCE [LARGE SCALE GENOMIC DNA]</scope>
    <source>
        <strain evidence="2 3">DSM 23870</strain>
    </source>
</reference>
<name>A0A4Q2M6Q5_9MICO</name>
<feature type="domain" description="TadE-like" evidence="1">
    <location>
        <begin position="11"/>
        <end position="53"/>
    </location>
</feature>
<keyword evidence="3" id="KW-1185">Reference proteome</keyword>
<dbReference type="AlphaFoldDB" id="A0A4Q2M6Q5"/>